<dbReference type="SUPFAM" id="SSF47413">
    <property type="entry name" value="lambda repressor-like DNA-binding domains"/>
    <property type="match status" value="1"/>
</dbReference>
<dbReference type="InterPro" id="IPR027417">
    <property type="entry name" value="P-loop_NTPase"/>
</dbReference>
<gene>
    <name evidence="2" type="ORF">R38712_05164</name>
</gene>
<sequence>MSMGNELRYATLGERIRALRTAAGFVTQAELAHQLGASQQTVSRWEAGTSRPRANELTKLAAALKADVTELSHAAGYTPEATTVSFDRPLPLHGLLPDSFEYFCLDLLSTHLHGRADVHPAGKTGHKQYGIDIEARFENDELYTYQCKRESQFGPDKVKKAIKAQTIAAKKKHILLSRVASPDARNEIGRARGWDLWDQIDITRIFRNLPKREQVRIADIYFPTQRFALTGELAAGPWQSVDEFFAPLLVDGRPFNNQRWELVGRAAELDDLARALADRSVIAVSLIGRAGEGKSRVLRAALEAYAVQHPEVRMVVASPTEEITAKSLEDLGAGEKLLIVDDVHDRSDLVQLIRYVADARSQARLFLVYRPYWSDVVLGELARYALTGNLTRSITLTKPTKRDGVILATQVLNKLGAPTDAADAIASAAYDSPLAVVVGAQVVANEGVHPELFASNEVFRTMVLKHYEKVIAQGIAQGKEQDRVHKILRVLALIQPVVPDDKHVLELLASVEGVEAPDASRLVGQLVDGGVLFKRGARYRLSPDLLADSIIETACITPSGASNGYAERLFSESIPEHKEHILLNLGRLDWRRNEGDTSESTLLNGLWSQLVWADDYANAQVKAAAAAAYFQPRQALTLARRLIDEGHGQDKEVCRIIQGATYNLSHLADACSLLWEVGQHDERPTHQHPNHAIRLLTELATPDPRKPIEFVEGVVDFALSLLDYPESWKGPYTPFEVLKGALATEGHFTSAASSREITLSTFSIQRERVSQVRQRIIAELLSSLSNTNQRRAFLAAQHLANALRAPMAAQPGDFDSWGDEFLQTLEKTDALLGTVIVTAPVLVRVAESVSWHALYGPERTRPTARRIFEHLDRDLDTRTTRALMDAWGTNTWPIEENVGRPQHDADVNALCSELGARYSEPAQLAQFLHDRLEDIGQASGSPDHGAARLFLARLLESNLPLARYLVQAHLRGKNSQLSPHTGCALSFLLMGAREETSALVDSMLATDDTHLQVVAEGYLFATNLAPYSALDLRTLRRIFASHEGPVLRYTPHITHEVARNDKWLAIELITSVDVDCALRYARDFFMWIVHEDTIPFEMIRDDQLRRLVDGLRHATRLDEYWTNDFLKKAIRRVPDSVIELAKTRIEGAIASGDWGMQPLGGVLGGGDALDLLSLPEGREILRGLLDWARGRIGDYAFSYRFAELIEALCSPYDAACVAALEDWLAGGTDEHFKVITAIVREAGPRFVYFHEGFVARVLKAARSVGRTTHRDLSSAIFAASVSGVRSGAPGQPFHFDLELKAMSEQRLALLAKSDPTFDLYRELRDYAVREIERQLEEGRRMDEEDADT</sequence>
<evidence type="ECO:0000259" key="1">
    <source>
        <dbReference type="PROSITE" id="PS50943"/>
    </source>
</evidence>
<comment type="caution">
    <text evidence="2">The sequence shown here is derived from an EMBL/GenBank/DDBJ whole genome shotgun (WGS) entry which is preliminary data.</text>
</comment>
<dbReference type="SUPFAM" id="SSF52540">
    <property type="entry name" value="P-loop containing nucleoside triphosphate hydrolases"/>
    <property type="match status" value="1"/>
</dbReference>
<dbReference type="Pfam" id="PF13560">
    <property type="entry name" value="HTH_31"/>
    <property type="match status" value="1"/>
</dbReference>
<protein>
    <recommendedName>
        <fullName evidence="1">HTH cro/C1-type domain-containing protein</fullName>
    </recommendedName>
</protein>
<dbReference type="InterPro" id="IPR010982">
    <property type="entry name" value="Lambda_DNA-bd_dom_sf"/>
</dbReference>
<organism evidence="2 3">
    <name type="scientific">Ralstonia pickettii</name>
    <name type="common">Burkholderia pickettii</name>
    <dbReference type="NCBI Taxonomy" id="329"/>
    <lineage>
        <taxon>Bacteria</taxon>
        <taxon>Pseudomonadati</taxon>
        <taxon>Pseudomonadota</taxon>
        <taxon>Betaproteobacteria</taxon>
        <taxon>Burkholderiales</taxon>
        <taxon>Burkholderiaceae</taxon>
        <taxon>Ralstonia</taxon>
    </lineage>
</organism>
<dbReference type="EMBL" id="CATWFT010000032">
    <property type="protein sequence ID" value="CAJ0733076.1"/>
    <property type="molecule type" value="Genomic_DNA"/>
</dbReference>
<feature type="domain" description="HTH cro/C1-type" evidence="1">
    <location>
        <begin position="16"/>
        <end position="71"/>
    </location>
</feature>
<proteinExistence type="predicted"/>
<accession>A0ABM9IVP2</accession>
<reference evidence="2 3" key="1">
    <citation type="submission" date="2023-07" db="EMBL/GenBank/DDBJ databases">
        <authorList>
            <person name="Peeters C."/>
        </authorList>
    </citation>
    <scope>NUCLEOTIDE SEQUENCE [LARGE SCALE GENOMIC DNA]</scope>
    <source>
        <strain evidence="2 3">R-38712</strain>
    </source>
</reference>
<dbReference type="CDD" id="cd00093">
    <property type="entry name" value="HTH_XRE"/>
    <property type="match status" value="1"/>
</dbReference>
<dbReference type="Proteomes" id="UP001189303">
    <property type="component" value="Unassembled WGS sequence"/>
</dbReference>
<keyword evidence="3" id="KW-1185">Reference proteome</keyword>
<dbReference type="PROSITE" id="PS50943">
    <property type="entry name" value="HTH_CROC1"/>
    <property type="match status" value="1"/>
</dbReference>
<name>A0ABM9IVP2_RALPI</name>
<dbReference type="Gene3D" id="1.10.260.40">
    <property type="entry name" value="lambda repressor-like DNA-binding domains"/>
    <property type="match status" value="1"/>
</dbReference>
<dbReference type="InterPro" id="IPR001387">
    <property type="entry name" value="Cro/C1-type_HTH"/>
</dbReference>
<evidence type="ECO:0000313" key="2">
    <source>
        <dbReference type="EMBL" id="CAJ0733076.1"/>
    </source>
</evidence>
<evidence type="ECO:0000313" key="3">
    <source>
        <dbReference type="Proteomes" id="UP001189303"/>
    </source>
</evidence>
<dbReference type="SMART" id="SM00530">
    <property type="entry name" value="HTH_XRE"/>
    <property type="match status" value="1"/>
</dbReference>